<dbReference type="InterPro" id="IPR046672">
    <property type="entry name" value="DUF6542"/>
</dbReference>
<proteinExistence type="predicted"/>
<dbReference type="Proteomes" id="UP000016943">
    <property type="component" value="Chromosome"/>
</dbReference>
<dbReference type="HOGENOM" id="CLU_1208119_0_0_11"/>
<evidence type="ECO:0000313" key="4">
    <source>
        <dbReference type="EMBL" id="AGU14853.1"/>
    </source>
</evidence>
<feature type="domain" description="DUF6542" evidence="3">
    <location>
        <begin position="2"/>
        <end position="107"/>
    </location>
</feature>
<dbReference type="KEGG" id="caz:CARG_03520"/>
<protein>
    <recommendedName>
        <fullName evidence="3">DUF6542 domain-containing protein</fullName>
    </recommendedName>
</protein>
<reference evidence="4 5" key="1">
    <citation type="journal article" date="2013" name="Genome Announc.">
        <title>Whole-Genome Sequence of the Clinical Strain Corynebacterium argentoratense DSM 44202, Isolated from a Human Throat Specimen.</title>
        <authorList>
            <person name="Bomholt C."/>
            <person name="Glaub A."/>
            <person name="Gravermann K."/>
            <person name="Albersmeier A."/>
            <person name="Brinkrolf K."/>
            <person name="Ruckert C."/>
            <person name="Tauch A."/>
        </authorList>
    </citation>
    <scope>NUCLEOTIDE SEQUENCE [LARGE SCALE GENOMIC DNA]</scope>
    <source>
        <strain evidence="4">DSM 44202</strain>
    </source>
</reference>
<evidence type="ECO:0000313" key="5">
    <source>
        <dbReference type="Proteomes" id="UP000016943"/>
    </source>
</evidence>
<dbReference type="AlphaFoldDB" id="U3GWK3"/>
<feature type="region of interest" description="Disordered" evidence="1">
    <location>
        <begin position="126"/>
        <end position="229"/>
    </location>
</feature>
<evidence type="ECO:0000259" key="3">
    <source>
        <dbReference type="Pfam" id="PF20177"/>
    </source>
</evidence>
<organism evidence="4 5">
    <name type="scientific">Corynebacterium argentoratense DSM 44202</name>
    <dbReference type="NCBI Taxonomy" id="1348662"/>
    <lineage>
        <taxon>Bacteria</taxon>
        <taxon>Bacillati</taxon>
        <taxon>Actinomycetota</taxon>
        <taxon>Actinomycetes</taxon>
        <taxon>Mycobacteriales</taxon>
        <taxon>Corynebacteriaceae</taxon>
        <taxon>Corynebacterium</taxon>
    </lineage>
</organism>
<name>U3GWK3_9CORY</name>
<feature type="transmembrane region" description="Helical" evidence="2">
    <location>
        <begin position="12"/>
        <end position="29"/>
    </location>
</feature>
<dbReference type="STRING" id="1348662.CARG_03520"/>
<dbReference type="EMBL" id="CP006365">
    <property type="protein sequence ID" value="AGU14853.1"/>
    <property type="molecule type" value="Genomic_DNA"/>
</dbReference>
<keyword evidence="2" id="KW-1133">Transmembrane helix</keyword>
<feature type="transmembrane region" description="Helical" evidence="2">
    <location>
        <begin position="76"/>
        <end position="101"/>
    </location>
</feature>
<accession>U3GWK3</accession>
<evidence type="ECO:0000256" key="1">
    <source>
        <dbReference type="SAM" id="MobiDB-lite"/>
    </source>
</evidence>
<feature type="transmembrane region" description="Helical" evidence="2">
    <location>
        <begin position="36"/>
        <end position="56"/>
    </location>
</feature>
<dbReference type="Pfam" id="PF20177">
    <property type="entry name" value="DUF6542"/>
    <property type="match status" value="1"/>
</dbReference>
<keyword evidence="2" id="KW-0472">Membrane</keyword>
<keyword evidence="2" id="KW-0812">Transmembrane</keyword>
<keyword evidence="5" id="KW-1185">Reference proteome</keyword>
<feature type="compositionally biased region" description="Basic and acidic residues" evidence="1">
    <location>
        <begin position="207"/>
        <end position="229"/>
    </location>
</feature>
<gene>
    <name evidence="4" type="ORF">CARG_03520</name>
</gene>
<evidence type="ECO:0000256" key="2">
    <source>
        <dbReference type="SAM" id="Phobius"/>
    </source>
</evidence>
<sequence>MLLSVLGSHLGWQYLACFAVGALLTSLLVEVRGLSIFAACVPIFFAFATPVASWFVSDSMAPDASKGSLGRADMVAAVYPLTVFFPALLIVTLLVCFIGLLRYLAARNRARARAAALARARRKEQSADRANVAATTRVRTRRARGERPQQVTVDELLRTRGATHSSRRRASASGERRVVVDRQQTTRLGGDTPRTRPPRTQSSTAYREFRPREGHRDAPRYRDSRRDSR</sequence>